<evidence type="ECO:0000256" key="8">
    <source>
        <dbReference type="ARBA" id="ARBA00034479"/>
    </source>
</evidence>
<comment type="catalytic activity">
    <reaction evidence="9">
        <text>(2S)-sakuranetin + reduced [NADPH--hemoprotein reductase] + O2 = (2S)-7-methylcarthamidin + oxidized [NADPH--hemoprotein reductase] + H2O + H(+)</text>
        <dbReference type="Rhea" id="RHEA:73431"/>
        <dbReference type="Rhea" id="RHEA-COMP:11964"/>
        <dbReference type="Rhea" id="RHEA-COMP:11965"/>
        <dbReference type="ChEBI" id="CHEBI:15377"/>
        <dbReference type="ChEBI" id="CHEBI:15378"/>
        <dbReference type="ChEBI" id="CHEBI:15379"/>
        <dbReference type="ChEBI" id="CHEBI:28927"/>
        <dbReference type="ChEBI" id="CHEBI:57618"/>
        <dbReference type="ChEBI" id="CHEBI:58210"/>
        <dbReference type="ChEBI" id="CHEBI:192815"/>
    </reaction>
    <physiologicalReaction direction="left-to-right" evidence="9">
        <dbReference type="Rhea" id="RHEA:73432"/>
    </physiologicalReaction>
</comment>
<comment type="catalytic activity">
    <reaction evidence="10">
        <text>genkwanin + reduced [NADPH--hemoprotein reductase] + O2 = scutellarein 7-methyl ether + oxidized [NADPH--hemoprotein reductase] + H2O</text>
        <dbReference type="Rhea" id="RHEA:73427"/>
        <dbReference type="Rhea" id="RHEA-COMP:11964"/>
        <dbReference type="Rhea" id="RHEA-COMP:11965"/>
        <dbReference type="ChEBI" id="CHEBI:15377"/>
        <dbReference type="ChEBI" id="CHEBI:15379"/>
        <dbReference type="ChEBI" id="CHEBI:57618"/>
        <dbReference type="ChEBI" id="CHEBI:58210"/>
        <dbReference type="ChEBI" id="CHEBI:192700"/>
        <dbReference type="ChEBI" id="CHEBI:192701"/>
    </reaction>
    <physiologicalReaction direction="left-to-right" evidence="10">
        <dbReference type="Rhea" id="RHEA:73428"/>
    </physiologicalReaction>
</comment>
<name>A0ABD1Q3E5_9LAMI</name>
<evidence type="ECO:0000313" key="16">
    <source>
        <dbReference type="EMBL" id="KAL2470700.1"/>
    </source>
</evidence>
<dbReference type="GO" id="GO:0046872">
    <property type="term" value="F:metal ion binding"/>
    <property type="evidence" value="ECO:0007669"/>
    <property type="project" value="UniProtKB-KW"/>
</dbReference>
<comment type="pathway">
    <text evidence="8">Flavonoid metabolism.</text>
</comment>
<dbReference type="CDD" id="cd20654">
    <property type="entry name" value="CYP82"/>
    <property type="match status" value="1"/>
</dbReference>
<gene>
    <name evidence="16" type="ORF">Adt_38836</name>
</gene>
<dbReference type="GO" id="GO:0004497">
    <property type="term" value="F:monooxygenase activity"/>
    <property type="evidence" value="ECO:0007669"/>
    <property type="project" value="UniProtKB-KW"/>
</dbReference>
<accession>A0ABD1Q3E5</accession>
<dbReference type="InterPro" id="IPR001128">
    <property type="entry name" value="Cyt_P450"/>
</dbReference>
<proteinExistence type="inferred from homology"/>
<reference evidence="17" key="1">
    <citation type="submission" date="2024-07" db="EMBL/GenBank/DDBJ databases">
        <title>Two chromosome-level genome assemblies of Korean endemic species Abeliophyllum distichum and Forsythia ovata (Oleaceae).</title>
        <authorList>
            <person name="Jang H."/>
        </authorList>
    </citation>
    <scope>NUCLEOTIDE SEQUENCE [LARGE SCALE GENOMIC DNA]</scope>
</reference>
<comment type="caution">
    <text evidence="16">The sequence shown here is derived from an EMBL/GenBank/DDBJ whole genome shotgun (WGS) entry which is preliminary data.</text>
</comment>
<evidence type="ECO:0000256" key="5">
    <source>
        <dbReference type="ARBA" id="ARBA00023002"/>
    </source>
</evidence>
<dbReference type="InterPro" id="IPR050651">
    <property type="entry name" value="Plant_Cytochrome_P450_Monoox"/>
</dbReference>
<sequence>MADKYGPIFSLRLGSHPAVVVSSWEMIKDCFTTNDRIFASRPSMSITKYMFYKGAVFSLAPYGPYWRDIRKMVTLQLLTSHQLEKLSHVRVSELDQTIKDLYLLCEKNGDSPNIALNKWLEDLTFNMTIRMLVGKRFSNSNIGSEEWHFKEAIKKVLYLSGVFIVSDAIPSLEWMDIGGYLKAMKTTTKEVDKVLGSWLEERVQKRKECDTVQDSDFMDVMLSTFQETDMVSGYNRDTVIKATILILIMTGSESTGETLIWALSSLLNNRRTLEIAQEELDIHVGRNKLVEESDIKKLNYLQAVVKETLRLYPPGPLSGPREAAEDCYVGNYYVPKGTRLIANLWKLHRDPKVWSNPNEFRPERFLEEHSNVNYRGQNFEYIPFSSGRRMCPALNSALQVIHLALARFLQGFYISTPMNIHVDMGEGPGLALPKVKPLDVVLTPRLPKELYENL</sequence>
<evidence type="ECO:0000256" key="13">
    <source>
        <dbReference type="ARBA" id="ARBA00067499"/>
    </source>
</evidence>
<comment type="catalytic activity">
    <reaction evidence="11">
        <text>(2S)-naringenin 4',7-dimethyl ether + reduced [NADPH--hemoprotein reductase] + O2 = (2S)-carthamidin-4',7-dimethyl ether + oxidized [NADPH--hemoprotein reductase] + H2O + H(+)</text>
        <dbReference type="Rhea" id="RHEA:73439"/>
        <dbReference type="Rhea" id="RHEA-COMP:11964"/>
        <dbReference type="Rhea" id="RHEA-COMP:11965"/>
        <dbReference type="ChEBI" id="CHEBI:15377"/>
        <dbReference type="ChEBI" id="CHEBI:15378"/>
        <dbReference type="ChEBI" id="CHEBI:15379"/>
        <dbReference type="ChEBI" id="CHEBI:57618"/>
        <dbReference type="ChEBI" id="CHEBI:58210"/>
        <dbReference type="ChEBI" id="CHEBI:192816"/>
        <dbReference type="ChEBI" id="CHEBI:192817"/>
    </reaction>
    <physiologicalReaction direction="left-to-right" evidence="11">
        <dbReference type="Rhea" id="RHEA:73440"/>
    </physiologicalReaction>
</comment>
<keyword evidence="6 14" id="KW-0408">Iron</keyword>
<evidence type="ECO:0000256" key="10">
    <source>
        <dbReference type="ARBA" id="ARBA00051691"/>
    </source>
</evidence>
<evidence type="ECO:0000256" key="6">
    <source>
        <dbReference type="ARBA" id="ARBA00023004"/>
    </source>
</evidence>
<evidence type="ECO:0000256" key="7">
    <source>
        <dbReference type="ARBA" id="ARBA00023033"/>
    </source>
</evidence>
<comment type="cofactor">
    <cofactor evidence="1 14">
        <name>heme</name>
        <dbReference type="ChEBI" id="CHEBI:30413"/>
    </cofactor>
</comment>
<keyword evidence="3 14" id="KW-0349">Heme</keyword>
<evidence type="ECO:0000256" key="9">
    <source>
        <dbReference type="ARBA" id="ARBA00050930"/>
    </source>
</evidence>
<dbReference type="InterPro" id="IPR002401">
    <property type="entry name" value="Cyt_P450_E_grp-I"/>
</dbReference>
<evidence type="ECO:0000256" key="14">
    <source>
        <dbReference type="PIRSR" id="PIRSR602401-1"/>
    </source>
</evidence>
<keyword evidence="5 15" id="KW-0560">Oxidoreductase</keyword>
<dbReference type="PROSITE" id="PS00086">
    <property type="entry name" value="CYTOCHROME_P450"/>
    <property type="match status" value="1"/>
</dbReference>
<dbReference type="Gene3D" id="1.10.630.10">
    <property type="entry name" value="Cytochrome P450"/>
    <property type="match status" value="1"/>
</dbReference>
<evidence type="ECO:0000256" key="11">
    <source>
        <dbReference type="ARBA" id="ARBA00052049"/>
    </source>
</evidence>
<keyword evidence="4 14" id="KW-0479">Metal-binding</keyword>
<dbReference type="InterPro" id="IPR036396">
    <property type="entry name" value="Cyt_P450_sf"/>
</dbReference>
<comment type="similarity">
    <text evidence="15">Belongs to the cytochrome P450 family.</text>
</comment>
<dbReference type="PANTHER" id="PTHR47947">
    <property type="entry name" value="CYTOCHROME P450 82C3-RELATED"/>
    <property type="match status" value="1"/>
</dbReference>
<evidence type="ECO:0000256" key="2">
    <source>
        <dbReference type="ARBA" id="ARBA00004167"/>
    </source>
</evidence>
<dbReference type="SUPFAM" id="SSF48264">
    <property type="entry name" value="Cytochrome P450"/>
    <property type="match status" value="1"/>
</dbReference>
<organism evidence="16 17">
    <name type="scientific">Abeliophyllum distichum</name>
    <dbReference type="NCBI Taxonomy" id="126358"/>
    <lineage>
        <taxon>Eukaryota</taxon>
        <taxon>Viridiplantae</taxon>
        <taxon>Streptophyta</taxon>
        <taxon>Embryophyta</taxon>
        <taxon>Tracheophyta</taxon>
        <taxon>Spermatophyta</taxon>
        <taxon>Magnoliopsida</taxon>
        <taxon>eudicotyledons</taxon>
        <taxon>Gunneridae</taxon>
        <taxon>Pentapetalae</taxon>
        <taxon>asterids</taxon>
        <taxon>lamiids</taxon>
        <taxon>Lamiales</taxon>
        <taxon>Oleaceae</taxon>
        <taxon>Forsythieae</taxon>
        <taxon>Abeliophyllum</taxon>
    </lineage>
</organism>
<dbReference type="AlphaFoldDB" id="A0ABD1Q3E5"/>
<evidence type="ECO:0000313" key="17">
    <source>
        <dbReference type="Proteomes" id="UP001604336"/>
    </source>
</evidence>
<evidence type="ECO:0000256" key="1">
    <source>
        <dbReference type="ARBA" id="ARBA00001971"/>
    </source>
</evidence>
<comment type="subcellular location">
    <subcellularLocation>
        <location evidence="2">Membrane</location>
        <topology evidence="2">Single-pass membrane protein</topology>
    </subcellularLocation>
</comment>
<dbReference type="PANTHER" id="PTHR47947:SF8">
    <property type="entry name" value="CYTOCHROME P450 82C4-LIKE"/>
    <property type="match status" value="1"/>
</dbReference>
<dbReference type="InterPro" id="IPR017972">
    <property type="entry name" value="Cyt_P450_CS"/>
</dbReference>
<protein>
    <recommendedName>
        <fullName evidence="13">Flavonoid-6-hydroxylase</fullName>
    </recommendedName>
</protein>
<dbReference type="Proteomes" id="UP001604336">
    <property type="component" value="Unassembled WGS sequence"/>
</dbReference>
<comment type="catalytic activity">
    <reaction evidence="12">
        <text>apigenin 4',7-dimethyl ether + reduced [NADPH--hemoprotein reductase] + O2 = ladanein + oxidized [NADPH--hemoprotein reductase] + H2O + H(+)</text>
        <dbReference type="Rhea" id="RHEA:73435"/>
        <dbReference type="Rhea" id="RHEA-COMP:11964"/>
        <dbReference type="Rhea" id="RHEA-COMP:11965"/>
        <dbReference type="ChEBI" id="CHEBI:2769"/>
        <dbReference type="ChEBI" id="CHEBI:15377"/>
        <dbReference type="ChEBI" id="CHEBI:15378"/>
        <dbReference type="ChEBI" id="CHEBI:15379"/>
        <dbReference type="ChEBI" id="CHEBI:57618"/>
        <dbReference type="ChEBI" id="CHEBI:58210"/>
        <dbReference type="ChEBI" id="CHEBI:192702"/>
    </reaction>
    <physiologicalReaction direction="left-to-right" evidence="12">
        <dbReference type="Rhea" id="RHEA:73436"/>
    </physiologicalReaction>
</comment>
<evidence type="ECO:0000256" key="4">
    <source>
        <dbReference type="ARBA" id="ARBA00022723"/>
    </source>
</evidence>
<dbReference type="PRINTS" id="PR00463">
    <property type="entry name" value="EP450I"/>
</dbReference>
<dbReference type="GO" id="GO:0016020">
    <property type="term" value="C:membrane"/>
    <property type="evidence" value="ECO:0007669"/>
    <property type="project" value="UniProtKB-SubCell"/>
</dbReference>
<dbReference type="PRINTS" id="PR00385">
    <property type="entry name" value="P450"/>
</dbReference>
<dbReference type="Pfam" id="PF00067">
    <property type="entry name" value="p450"/>
    <property type="match status" value="1"/>
</dbReference>
<evidence type="ECO:0000256" key="3">
    <source>
        <dbReference type="ARBA" id="ARBA00022617"/>
    </source>
</evidence>
<feature type="binding site" description="axial binding residue" evidence="14">
    <location>
        <position position="391"/>
    </location>
    <ligand>
        <name>heme</name>
        <dbReference type="ChEBI" id="CHEBI:30413"/>
    </ligand>
    <ligandPart>
        <name>Fe</name>
        <dbReference type="ChEBI" id="CHEBI:18248"/>
    </ligandPart>
</feature>
<keyword evidence="17" id="KW-1185">Reference proteome</keyword>
<keyword evidence="7 15" id="KW-0503">Monooxygenase</keyword>
<evidence type="ECO:0000256" key="12">
    <source>
        <dbReference type="ARBA" id="ARBA00052216"/>
    </source>
</evidence>
<evidence type="ECO:0000256" key="15">
    <source>
        <dbReference type="RuleBase" id="RU000461"/>
    </source>
</evidence>
<dbReference type="EMBL" id="JBFOLK010000012">
    <property type="protein sequence ID" value="KAL2470700.1"/>
    <property type="molecule type" value="Genomic_DNA"/>
</dbReference>
<dbReference type="FunFam" id="1.10.630.10:FF:000026">
    <property type="entry name" value="Cytochrome P450 82C4"/>
    <property type="match status" value="1"/>
</dbReference>